<accession>A0A6A4PH93</accession>
<keyword evidence="3" id="KW-1185">Reference proteome</keyword>
<feature type="region of interest" description="Disordered" evidence="1">
    <location>
        <begin position="1"/>
        <end position="27"/>
    </location>
</feature>
<dbReference type="EMBL" id="WOCE01000013">
    <property type="protein sequence ID" value="KAE9600885.1"/>
    <property type="molecule type" value="Genomic_DNA"/>
</dbReference>
<feature type="compositionally biased region" description="Polar residues" evidence="1">
    <location>
        <begin position="9"/>
        <end position="18"/>
    </location>
</feature>
<dbReference type="AlphaFoldDB" id="A0A6A4PH93"/>
<reference evidence="3" key="1">
    <citation type="journal article" date="2020" name="Nat. Commun.">
        <title>Genome sequence of the cluster root forming white lupin.</title>
        <authorList>
            <person name="Hufnagel B."/>
            <person name="Marques A."/>
            <person name="Soriano A."/>
            <person name="Marques L."/>
            <person name="Divol F."/>
            <person name="Doumas P."/>
            <person name="Sallet E."/>
            <person name="Mancinotti D."/>
            <person name="Carrere S."/>
            <person name="Marande W."/>
            <person name="Arribat S."/>
            <person name="Keller J."/>
            <person name="Huneau C."/>
            <person name="Blein T."/>
            <person name="Aime D."/>
            <person name="Laguerre M."/>
            <person name="Taylor J."/>
            <person name="Schubert V."/>
            <person name="Nelson M."/>
            <person name="Geu-Flores F."/>
            <person name="Crespi M."/>
            <person name="Gallardo-Guerrero K."/>
            <person name="Delaux P.-M."/>
            <person name="Salse J."/>
            <person name="Berges H."/>
            <person name="Guyot R."/>
            <person name="Gouzy J."/>
            <person name="Peret B."/>
        </authorList>
    </citation>
    <scope>NUCLEOTIDE SEQUENCE [LARGE SCALE GENOMIC DNA]</scope>
    <source>
        <strain evidence="3">cv. Amiga</strain>
    </source>
</reference>
<evidence type="ECO:0000313" key="2">
    <source>
        <dbReference type="EMBL" id="KAE9600885.1"/>
    </source>
</evidence>
<evidence type="ECO:0000313" key="3">
    <source>
        <dbReference type="Proteomes" id="UP000447434"/>
    </source>
</evidence>
<name>A0A6A4PH93_LUPAL</name>
<protein>
    <submittedName>
        <fullName evidence="2">Uncharacterized protein</fullName>
    </submittedName>
</protein>
<comment type="caution">
    <text evidence="2">The sequence shown here is derived from an EMBL/GenBank/DDBJ whole genome shotgun (WGS) entry which is preliminary data.</text>
</comment>
<evidence type="ECO:0000256" key="1">
    <source>
        <dbReference type="SAM" id="MobiDB-lite"/>
    </source>
</evidence>
<sequence length="120" mass="13346">MEAKPLRSVPSSHNNTYGEGSGPHKKKKSVVVVAAVGDDEVKKRVVDFVVKEENGVGVGSVHTETKPEAINNNTLIQTSCYYYHKCCLFTKAQRGEVYLKVLIFNHFACNLLTLHHYLVA</sequence>
<gene>
    <name evidence="2" type="ORF">Lalb_Chr13g0291681</name>
</gene>
<dbReference type="Proteomes" id="UP000447434">
    <property type="component" value="Chromosome 13"/>
</dbReference>
<proteinExistence type="predicted"/>
<organism evidence="2 3">
    <name type="scientific">Lupinus albus</name>
    <name type="common">White lupine</name>
    <name type="synonym">Lupinus termis</name>
    <dbReference type="NCBI Taxonomy" id="3870"/>
    <lineage>
        <taxon>Eukaryota</taxon>
        <taxon>Viridiplantae</taxon>
        <taxon>Streptophyta</taxon>
        <taxon>Embryophyta</taxon>
        <taxon>Tracheophyta</taxon>
        <taxon>Spermatophyta</taxon>
        <taxon>Magnoliopsida</taxon>
        <taxon>eudicotyledons</taxon>
        <taxon>Gunneridae</taxon>
        <taxon>Pentapetalae</taxon>
        <taxon>rosids</taxon>
        <taxon>fabids</taxon>
        <taxon>Fabales</taxon>
        <taxon>Fabaceae</taxon>
        <taxon>Papilionoideae</taxon>
        <taxon>50 kb inversion clade</taxon>
        <taxon>genistoids sensu lato</taxon>
        <taxon>core genistoids</taxon>
        <taxon>Genisteae</taxon>
        <taxon>Lupinus</taxon>
    </lineage>
</organism>